<evidence type="ECO:0000313" key="2">
    <source>
        <dbReference type="Proteomes" id="UP000242715"/>
    </source>
</evidence>
<proteinExistence type="predicted"/>
<dbReference type="AlphaFoldDB" id="A0A2Z6MYW6"/>
<accession>A0A2Z6MYW6</accession>
<protein>
    <submittedName>
        <fullName evidence="1">Uncharacterized protein</fullName>
    </submittedName>
</protein>
<dbReference type="EMBL" id="DF973287">
    <property type="protein sequence ID" value="GAU24309.1"/>
    <property type="molecule type" value="Genomic_DNA"/>
</dbReference>
<reference evidence="2" key="1">
    <citation type="journal article" date="2017" name="Front. Plant Sci.">
        <title>Climate Clever Clovers: New Paradigm to Reduce the Environmental Footprint of Ruminants by Breeding Low Methanogenic Forages Utilizing Haplotype Variation.</title>
        <authorList>
            <person name="Kaur P."/>
            <person name="Appels R."/>
            <person name="Bayer P.E."/>
            <person name="Keeble-Gagnere G."/>
            <person name="Wang J."/>
            <person name="Hirakawa H."/>
            <person name="Shirasawa K."/>
            <person name="Vercoe P."/>
            <person name="Stefanova K."/>
            <person name="Durmic Z."/>
            <person name="Nichols P."/>
            <person name="Revell C."/>
            <person name="Isobe S.N."/>
            <person name="Edwards D."/>
            <person name="Erskine W."/>
        </authorList>
    </citation>
    <scope>NUCLEOTIDE SEQUENCE [LARGE SCALE GENOMIC DNA]</scope>
    <source>
        <strain evidence="2">cv. Daliak</strain>
    </source>
</reference>
<organism evidence="1 2">
    <name type="scientific">Trifolium subterraneum</name>
    <name type="common">Subterranean clover</name>
    <dbReference type="NCBI Taxonomy" id="3900"/>
    <lineage>
        <taxon>Eukaryota</taxon>
        <taxon>Viridiplantae</taxon>
        <taxon>Streptophyta</taxon>
        <taxon>Embryophyta</taxon>
        <taxon>Tracheophyta</taxon>
        <taxon>Spermatophyta</taxon>
        <taxon>Magnoliopsida</taxon>
        <taxon>eudicotyledons</taxon>
        <taxon>Gunneridae</taxon>
        <taxon>Pentapetalae</taxon>
        <taxon>rosids</taxon>
        <taxon>fabids</taxon>
        <taxon>Fabales</taxon>
        <taxon>Fabaceae</taxon>
        <taxon>Papilionoideae</taxon>
        <taxon>50 kb inversion clade</taxon>
        <taxon>NPAAA clade</taxon>
        <taxon>Hologalegina</taxon>
        <taxon>IRL clade</taxon>
        <taxon>Trifolieae</taxon>
        <taxon>Trifolium</taxon>
    </lineage>
</organism>
<name>A0A2Z6MYW6_TRISU</name>
<dbReference type="Proteomes" id="UP000242715">
    <property type="component" value="Unassembled WGS sequence"/>
</dbReference>
<evidence type="ECO:0000313" key="1">
    <source>
        <dbReference type="EMBL" id="GAU24309.1"/>
    </source>
</evidence>
<keyword evidence="2" id="KW-1185">Reference proteome</keyword>
<gene>
    <name evidence="1" type="ORF">TSUD_48980</name>
</gene>
<sequence>MQKVLCSQNMECRKLAEEERQITCAFAKPTMQPAMTQRTATMTLILAAPDHSAAGSHCTTMLREPPLLTT</sequence>